<evidence type="ECO:0000313" key="4">
    <source>
        <dbReference type="EMBL" id="KXJ94953.1"/>
    </source>
</evidence>
<organism evidence="4 5">
    <name type="scientific">Microdochium bolleyi</name>
    <dbReference type="NCBI Taxonomy" id="196109"/>
    <lineage>
        <taxon>Eukaryota</taxon>
        <taxon>Fungi</taxon>
        <taxon>Dikarya</taxon>
        <taxon>Ascomycota</taxon>
        <taxon>Pezizomycotina</taxon>
        <taxon>Sordariomycetes</taxon>
        <taxon>Xylariomycetidae</taxon>
        <taxon>Xylariales</taxon>
        <taxon>Microdochiaceae</taxon>
        <taxon>Microdochium</taxon>
    </lineage>
</organism>
<keyword evidence="2" id="KW-0472">Membrane</keyword>
<feature type="transmembrane region" description="Helical" evidence="2">
    <location>
        <begin position="140"/>
        <end position="159"/>
    </location>
</feature>
<evidence type="ECO:0000259" key="3">
    <source>
        <dbReference type="Pfam" id="PF20684"/>
    </source>
</evidence>
<feature type="transmembrane region" description="Helical" evidence="2">
    <location>
        <begin position="216"/>
        <end position="236"/>
    </location>
</feature>
<feature type="region of interest" description="Disordered" evidence="1">
    <location>
        <begin position="314"/>
        <end position="404"/>
    </location>
</feature>
<feature type="compositionally biased region" description="Polar residues" evidence="1">
    <location>
        <begin position="319"/>
        <end position="331"/>
    </location>
</feature>
<dbReference type="Proteomes" id="UP000070501">
    <property type="component" value="Unassembled WGS sequence"/>
</dbReference>
<dbReference type="EMBL" id="KQ964246">
    <property type="protein sequence ID" value="KXJ94953.1"/>
    <property type="molecule type" value="Genomic_DNA"/>
</dbReference>
<feature type="transmembrane region" description="Helical" evidence="2">
    <location>
        <begin position="248"/>
        <end position="270"/>
    </location>
</feature>
<feature type="transmembrane region" description="Helical" evidence="2">
    <location>
        <begin position="107"/>
        <end position="128"/>
    </location>
</feature>
<dbReference type="PANTHER" id="PTHR39614">
    <property type="entry name" value="INTEGRAL MEMBRANE PROTEIN"/>
    <property type="match status" value="1"/>
</dbReference>
<feature type="transmembrane region" description="Helical" evidence="2">
    <location>
        <begin position="26"/>
        <end position="48"/>
    </location>
</feature>
<feature type="transmembrane region" description="Helical" evidence="2">
    <location>
        <begin position="60"/>
        <end position="79"/>
    </location>
</feature>
<feature type="domain" description="Rhodopsin" evidence="3">
    <location>
        <begin position="45"/>
        <end position="278"/>
    </location>
</feature>
<keyword evidence="2" id="KW-1133">Transmembrane helix</keyword>
<reference evidence="5" key="1">
    <citation type="submission" date="2016-02" db="EMBL/GenBank/DDBJ databases">
        <title>Draft genome sequence of Microdochium bolleyi, a fungal endophyte of beachgrass.</title>
        <authorList>
            <consortium name="DOE Joint Genome Institute"/>
            <person name="David A.S."/>
            <person name="May G."/>
            <person name="Haridas S."/>
            <person name="Lim J."/>
            <person name="Wang M."/>
            <person name="Labutti K."/>
            <person name="Lipzen A."/>
            <person name="Barry K."/>
            <person name="Grigoriev I.V."/>
        </authorList>
    </citation>
    <scope>NUCLEOTIDE SEQUENCE [LARGE SCALE GENOMIC DNA]</scope>
    <source>
        <strain evidence="5">J235TASD1</strain>
    </source>
</reference>
<evidence type="ECO:0000313" key="5">
    <source>
        <dbReference type="Proteomes" id="UP000070501"/>
    </source>
</evidence>
<dbReference type="InterPro" id="IPR049326">
    <property type="entry name" value="Rhodopsin_dom_fungi"/>
</dbReference>
<keyword evidence="5" id="KW-1185">Reference proteome</keyword>
<proteinExistence type="predicted"/>
<keyword evidence="2" id="KW-0812">Transmembrane</keyword>
<feature type="compositionally biased region" description="Basic and acidic residues" evidence="1">
    <location>
        <begin position="352"/>
        <end position="369"/>
    </location>
</feature>
<feature type="compositionally biased region" description="Gly residues" evidence="1">
    <location>
        <begin position="370"/>
        <end position="381"/>
    </location>
</feature>
<dbReference type="OrthoDB" id="3918601at2759"/>
<accession>A0A136JCR5</accession>
<dbReference type="PANTHER" id="PTHR39614:SF2">
    <property type="entry name" value="INTEGRAL MEMBRANE PROTEIN"/>
    <property type="match status" value="1"/>
</dbReference>
<name>A0A136JCR5_9PEZI</name>
<protein>
    <recommendedName>
        <fullName evidence="3">Rhodopsin domain-containing protein</fullName>
    </recommendedName>
</protein>
<dbReference type="STRING" id="196109.A0A136JCR5"/>
<gene>
    <name evidence="4" type="ORF">Micbo1qcDRAFT_216590</name>
</gene>
<evidence type="ECO:0000256" key="2">
    <source>
        <dbReference type="SAM" id="Phobius"/>
    </source>
</evidence>
<evidence type="ECO:0000256" key="1">
    <source>
        <dbReference type="SAM" id="MobiDB-lite"/>
    </source>
</evidence>
<dbReference type="AlphaFoldDB" id="A0A136JCR5"/>
<dbReference type="Pfam" id="PF20684">
    <property type="entry name" value="Fung_rhodopsin"/>
    <property type="match status" value="1"/>
</dbReference>
<feature type="transmembrane region" description="Helical" evidence="2">
    <location>
        <begin position="179"/>
        <end position="204"/>
    </location>
</feature>
<sequence>MDTLLRRSAPEDGDRFSPIYPDDHAGYIWIVGITALIYSLTATIVRVFIKARLFGTDDYLLVASTVLHVAQTVTIFTGLNNGLGKFNSITTPEQWASAGKAYYTADIFLFLALGLSKCSILGLILRVVEDRKSLMRRLCLGTIGLSATWGVVSIVLFTAGCPADSILNSGVAGCSAQQARWITITAIDVVTEVAICIFPLALVWSVHMTAWLKFQVVAAFLFRIPLVPLALVRLYLLNANYGSAEPLFAVTDVISINQVVLCWSIISANIPNLKQFLKSFFTGLGYPVNLDDTRSGGVYGSSHAGNNYAMRSVTRRTGGRSNAASATTTRITVGGGRNMEDEAIDRALSLRPADHEHKTRVLLHRKDGSDGSGGRQHGGSRGTADGSDGDGHSRTGSQEMIIRREVEWQVTHEDRI</sequence>
<dbReference type="InParanoid" id="A0A136JCR5"/>